<evidence type="ECO:0000313" key="2">
    <source>
        <dbReference type="Proteomes" id="UP000886653"/>
    </source>
</evidence>
<evidence type="ECO:0000313" key="1">
    <source>
        <dbReference type="EMBL" id="KAG0140234.1"/>
    </source>
</evidence>
<name>A0A9P6N690_9BASI</name>
<reference evidence="1" key="1">
    <citation type="submission" date="2013-11" db="EMBL/GenBank/DDBJ databases">
        <title>Genome sequence of the fusiform rust pathogen reveals effectors for host alternation and coevolution with pine.</title>
        <authorList>
            <consortium name="DOE Joint Genome Institute"/>
            <person name="Smith K."/>
            <person name="Pendleton A."/>
            <person name="Kubisiak T."/>
            <person name="Anderson C."/>
            <person name="Salamov A."/>
            <person name="Aerts A."/>
            <person name="Riley R."/>
            <person name="Clum A."/>
            <person name="Lindquist E."/>
            <person name="Ence D."/>
            <person name="Campbell M."/>
            <person name="Kronenberg Z."/>
            <person name="Feau N."/>
            <person name="Dhillon B."/>
            <person name="Hamelin R."/>
            <person name="Burleigh J."/>
            <person name="Smith J."/>
            <person name="Yandell M."/>
            <person name="Nelson C."/>
            <person name="Grigoriev I."/>
            <person name="Davis J."/>
        </authorList>
    </citation>
    <scope>NUCLEOTIDE SEQUENCE</scope>
    <source>
        <strain evidence="1">G11</strain>
    </source>
</reference>
<comment type="caution">
    <text evidence="1">The sequence shown here is derived from an EMBL/GenBank/DDBJ whole genome shotgun (WGS) entry which is preliminary data.</text>
</comment>
<accession>A0A9P6N690</accession>
<protein>
    <submittedName>
        <fullName evidence="1">Uncharacterized protein</fullName>
    </submittedName>
</protein>
<dbReference type="AlphaFoldDB" id="A0A9P6N690"/>
<proteinExistence type="predicted"/>
<organism evidence="1 2">
    <name type="scientific">Cronartium quercuum f. sp. fusiforme G11</name>
    <dbReference type="NCBI Taxonomy" id="708437"/>
    <lineage>
        <taxon>Eukaryota</taxon>
        <taxon>Fungi</taxon>
        <taxon>Dikarya</taxon>
        <taxon>Basidiomycota</taxon>
        <taxon>Pucciniomycotina</taxon>
        <taxon>Pucciniomycetes</taxon>
        <taxon>Pucciniales</taxon>
        <taxon>Coleosporiaceae</taxon>
        <taxon>Cronartium</taxon>
    </lineage>
</organism>
<dbReference type="OrthoDB" id="10252740at2759"/>
<dbReference type="EMBL" id="MU167463">
    <property type="protein sequence ID" value="KAG0140234.1"/>
    <property type="molecule type" value="Genomic_DNA"/>
</dbReference>
<gene>
    <name evidence="1" type="ORF">CROQUDRAFT_100409</name>
</gene>
<sequence length="58" mass="6310">MSKQQIIYLVGKGGGIGDVPPKFGQEIFSNLKDKVKAFGNMAVAYDGCKNIYTITKLN</sequence>
<dbReference type="Proteomes" id="UP000886653">
    <property type="component" value="Unassembled WGS sequence"/>
</dbReference>
<keyword evidence="2" id="KW-1185">Reference proteome</keyword>